<keyword evidence="1" id="KW-1133">Transmembrane helix</keyword>
<dbReference type="RefSeq" id="WP_379279489.1">
    <property type="nucleotide sequence ID" value="NZ_JBHUGT010000055.1"/>
</dbReference>
<keyword evidence="3" id="KW-1185">Reference proteome</keyword>
<proteinExistence type="predicted"/>
<name>A0ABW5R3V6_9BACL</name>
<sequence>MKKTLLQAALAGIAAVVLQIALQAAYGMYMTAAYVPDIVNAYEAVDYLEHKTSFGLIAEPSSILGAAMQPLTAFAAGALLFIACKSLYTRMKRRGK</sequence>
<accession>A0ABW5R3V6</accession>
<gene>
    <name evidence="2" type="ORF">ACFSW5_24705</name>
</gene>
<feature type="transmembrane region" description="Helical" evidence="1">
    <location>
        <begin position="63"/>
        <end position="84"/>
    </location>
</feature>
<protein>
    <submittedName>
        <fullName evidence="2">Uncharacterized protein</fullName>
    </submittedName>
</protein>
<dbReference type="EMBL" id="JBHUMY010000043">
    <property type="protein sequence ID" value="MFD2663444.1"/>
    <property type="molecule type" value="Genomic_DNA"/>
</dbReference>
<comment type="caution">
    <text evidence="2">The sequence shown here is derived from an EMBL/GenBank/DDBJ whole genome shotgun (WGS) entry which is preliminary data.</text>
</comment>
<evidence type="ECO:0000313" key="2">
    <source>
        <dbReference type="EMBL" id="MFD2663444.1"/>
    </source>
</evidence>
<keyword evidence="1" id="KW-0812">Transmembrane</keyword>
<evidence type="ECO:0000313" key="3">
    <source>
        <dbReference type="Proteomes" id="UP001597493"/>
    </source>
</evidence>
<reference evidence="3" key="1">
    <citation type="journal article" date="2019" name="Int. J. Syst. Evol. Microbiol.">
        <title>The Global Catalogue of Microorganisms (GCM) 10K type strain sequencing project: providing services to taxonomists for standard genome sequencing and annotation.</title>
        <authorList>
            <consortium name="The Broad Institute Genomics Platform"/>
            <consortium name="The Broad Institute Genome Sequencing Center for Infectious Disease"/>
            <person name="Wu L."/>
            <person name="Ma J."/>
        </authorList>
    </citation>
    <scope>NUCLEOTIDE SEQUENCE [LARGE SCALE GENOMIC DNA]</scope>
    <source>
        <strain evidence="3">TISTR 1827</strain>
    </source>
</reference>
<evidence type="ECO:0000256" key="1">
    <source>
        <dbReference type="SAM" id="Phobius"/>
    </source>
</evidence>
<keyword evidence="1" id="KW-0472">Membrane</keyword>
<dbReference type="Proteomes" id="UP001597493">
    <property type="component" value="Unassembled WGS sequence"/>
</dbReference>
<organism evidence="2 3">
    <name type="scientific">Paenibacillus thailandensis</name>
    <dbReference type="NCBI Taxonomy" id="393250"/>
    <lineage>
        <taxon>Bacteria</taxon>
        <taxon>Bacillati</taxon>
        <taxon>Bacillota</taxon>
        <taxon>Bacilli</taxon>
        <taxon>Bacillales</taxon>
        <taxon>Paenibacillaceae</taxon>
        <taxon>Paenibacillus</taxon>
    </lineage>
</organism>